<dbReference type="AlphaFoldDB" id="A0A0C3DF41"/>
<dbReference type="InParanoid" id="A0A0C3DF41"/>
<name>A0A0C3DF41_9AGAM</name>
<dbReference type="HOGENOM" id="CLU_146858_0_0_1"/>
<feature type="non-terminal residue" evidence="2">
    <location>
        <position position="116"/>
    </location>
</feature>
<gene>
    <name evidence="2" type="ORF">SCLCIDRAFT_86556</name>
</gene>
<organism evidence="2 3">
    <name type="scientific">Scleroderma citrinum Foug A</name>
    <dbReference type="NCBI Taxonomy" id="1036808"/>
    <lineage>
        <taxon>Eukaryota</taxon>
        <taxon>Fungi</taxon>
        <taxon>Dikarya</taxon>
        <taxon>Basidiomycota</taxon>
        <taxon>Agaricomycotina</taxon>
        <taxon>Agaricomycetes</taxon>
        <taxon>Agaricomycetidae</taxon>
        <taxon>Boletales</taxon>
        <taxon>Sclerodermatineae</taxon>
        <taxon>Sclerodermataceae</taxon>
        <taxon>Scleroderma</taxon>
    </lineage>
</organism>
<evidence type="ECO:0000313" key="2">
    <source>
        <dbReference type="EMBL" id="KIM54994.1"/>
    </source>
</evidence>
<reference evidence="2 3" key="1">
    <citation type="submission" date="2014-04" db="EMBL/GenBank/DDBJ databases">
        <authorList>
            <consortium name="DOE Joint Genome Institute"/>
            <person name="Kuo A."/>
            <person name="Kohler A."/>
            <person name="Nagy L.G."/>
            <person name="Floudas D."/>
            <person name="Copeland A."/>
            <person name="Barry K.W."/>
            <person name="Cichocki N."/>
            <person name="Veneault-Fourrey C."/>
            <person name="LaButti K."/>
            <person name="Lindquist E.A."/>
            <person name="Lipzen A."/>
            <person name="Lundell T."/>
            <person name="Morin E."/>
            <person name="Murat C."/>
            <person name="Sun H."/>
            <person name="Tunlid A."/>
            <person name="Henrissat B."/>
            <person name="Grigoriev I.V."/>
            <person name="Hibbett D.S."/>
            <person name="Martin F."/>
            <person name="Nordberg H.P."/>
            <person name="Cantor M.N."/>
            <person name="Hua S.X."/>
        </authorList>
    </citation>
    <scope>NUCLEOTIDE SEQUENCE [LARGE SCALE GENOMIC DNA]</scope>
    <source>
        <strain evidence="2 3">Foug A</strain>
    </source>
</reference>
<feature type="non-terminal residue" evidence="2">
    <location>
        <position position="1"/>
    </location>
</feature>
<feature type="domain" description="DUF6532" evidence="1">
    <location>
        <begin position="5"/>
        <end position="116"/>
    </location>
</feature>
<dbReference type="Pfam" id="PF20149">
    <property type="entry name" value="DUF6532"/>
    <property type="match status" value="1"/>
</dbReference>
<sequence>GYWPQYRKDLSTLLWEALMTWRSTLKVKAHEYVLRHYPLGGQRSAEENLLNAQALIRGAMFVRDGGTTQNMASPALTGLVVDFFCTGPSALCSLFPEVFTQEVPKPTVCLAATAVR</sequence>
<dbReference type="InterPro" id="IPR045341">
    <property type="entry name" value="DUF6532"/>
</dbReference>
<dbReference type="EMBL" id="KN822143">
    <property type="protein sequence ID" value="KIM54994.1"/>
    <property type="molecule type" value="Genomic_DNA"/>
</dbReference>
<dbReference type="STRING" id="1036808.A0A0C3DF41"/>
<keyword evidence="3" id="KW-1185">Reference proteome</keyword>
<evidence type="ECO:0000313" key="3">
    <source>
        <dbReference type="Proteomes" id="UP000053989"/>
    </source>
</evidence>
<dbReference type="OrthoDB" id="3070412at2759"/>
<accession>A0A0C3DF41</accession>
<protein>
    <recommendedName>
        <fullName evidence="1">DUF6532 domain-containing protein</fullName>
    </recommendedName>
</protein>
<evidence type="ECO:0000259" key="1">
    <source>
        <dbReference type="Pfam" id="PF20149"/>
    </source>
</evidence>
<reference evidence="3" key="2">
    <citation type="submission" date="2015-01" db="EMBL/GenBank/DDBJ databases">
        <title>Evolutionary Origins and Diversification of the Mycorrhizal Mutualists.</title>
        <authorList>
            <consortium name="DOE Joint Genome Institute"/>
            <consortium name="Mycorrhizal Genomics Consortium"/>
            <person name="Kohler A."/>
            <person name="Kuo A."/>
            <person name="Nagy L.G."/>
            <person name="Floudas D."/>
            <person name="Copeland A."/>
            <person name="Barry K.W."/>
            <person name="Cichocki N."/>
            <person name="Veneault-Fourrey C."/>
            <person name="LaButti K."/>
            <person name="Lindquist E.A."/>
            <person name="Lipzen A."/>
            <person name="Lundell T."/>
            <person name="Morin E."/>
            <person name="Murat C."/>
            <person name="Riley R."/>
            <person name="Ohm R."/>
            <person name="Sun H."/>
            <person name="Tunlid A."/>
            <person name="Henrissat B."/>
            <person name="Grigoriev I.V."/>
            <person name="Hibbett D.S."/>
            <person name="Martin F."/>
        </authorList>
    </citation>
    <scope>NUCLEOTIDE SEQUENCE [LARGE SCALE GENOMIC DNA]</scope>
    <source>
        <strain evidence="3">Foug A</strain>
    </source>
</reference>
<proteinExistence type="predicted"/>
<dbReference type="Proteomes" id="UP000053989">
    <property type="component" value="Unassembled WGS sequence"/>
</dbReference>